<dbReference type="SMART" id="SM00271">
    <property type="entry name" value="DnaJ"/>
    <property type="match status" value="1"/>
</dbReference>
<dbReference type="Gene3D" id="1.10.287.110">
    <property type="entry name" value="DnaJ domain"/>
    <property type="match status" value="1"/>
</dbReference>
<dbReference type="OrthoDB" id="1734229at2759"/>
<keyword evidence="8" id="KW-0143">Chaperone</keyword>
<dbReference type="SUPFAM" id="SSF81296">
    <property type="entry name" value="E set domains"/>
    <property type="match status" value="1"/>
</dbReference>
<evidence type="ECO:0000256" key="5">
    <source>
        <dbReference type="ARBA" id="ARBA00022927"/>
    </source>
</evidence>
<feature type="compositionally biased region" description="Basic and acidic residues" evidence="9">
    <location>
        <begin position="748"/>
        <end position="761"/>
    </location>
</feature>
<dbReference type="GeneID" id="19014538"/>
<dbReference type="GO" id="GO:0003723">
    <property type="term" value="F:RNA binding"/>
    <property type="evidence" value="ECO:0007669"/>
    <property type="project" value="TreeGrafter"/>
</dbReference>
<evidence type="ECO:0000256" key="4">
    <source>
        <dbReference type="ARBA" id="ARBA00022824"/>
    </source>
</evidence>
<feature type="region of interest" description="Disordered" evidence="9">
    <location>
        <begin position="684"/>
        <end position="858"/>
    </location>
</feature>
<name>K8FHU9_9CHLO</name>
<dbReference type="InterPro" id="IPR014756">
    <property type="entry name" value="Ig_E-set"/>
</dbReference>
<feature type="transmembrane region" description="Helical" evidence="10">
    <location>
        <begin position="20"/>
        <end position="40"/>
    </location>
</feature>
<evidence type="ECO:0000256" key="9">
    <source>
        <dbReference type="SAM" id="MobiDB-lite"/>
    </source>
</evidence>
<dbReference type="SUPFAM" id="SSF46565">
    <property type="entry name" value="Chaperone J-domain"/>
    <property type="match status" value="1"/>
</dbReference>
<dbReference type="InterPro" id="IPR036869">
    <property type="entry name" value="J_dom_sf"/>
</dbReference>
<evidence type="ECO:0000256" key="1">
    <source>
        <dbReference type="ARBA" id="ARBA00004477"/>
    </source>
</evidence>
<keyword evidence="5" id="KW-0653">Protein transport</keyword>
<dbReference type="GO" id="GO:0006614">
    <property type="term" value="P:SRP-dependent cotranslational protein targeting to membrane"/>
    <property type="evidence" value="ECO:0007669"/>
    <property type="project" value="TreeGrafter"/>
</dbReference>
<feature type="compositionally biased region" description="Basic and acidic residues" evidence="9">
    <location>
        <begin position="814"/>
        <end position="824"/>
    </location>
</feature>
<feature type="compositionally biased region" description="Basic and acidic residues" evidence="9">
    <location>
        <begin position="689"/>
        <end position="699"/>
    </location>
</feature>
<proteinExistence type="predicted"/>
<dbReference type="Proteomes" id="UP000198341">
    <property type="component" value="Chromosome 7"/>
</dbReference>
<feature type="compositionally biased region" description="Basic and acidic residues" evidence="9">
    <location>
        <begin position="834"/>
        <end position="858"/>
    </location>
</feature>
<dbReference type="eggNOG" id="KOG0721">
    <property type="taxonomic scope" value="Eukaryota"/>
</dbReference>
<dbReference type="GO" id="GO:0006620">
    <property type="term" value="P:post-translational protein targeting to endoplasmic reticulum membrane"/>
    <property type="evidence" value="ECO:0007669"/>
    <property type="project" value="TreeGrafter"/>
</dbReference>
<evidence type="ECO:0000313" key="13">
    <source>
        <dbReference type="Proteomes" id="UP000198341"/>
    </source>
</evidence>
<dbReference type="AlphaFoldDB" id="K8FHU9"/>
<gene>
    <name evidence="12" type="ORF">Bathy07g00480</name>
</gene>
<dbReference type="EMBL" id="FO082272">
    <property type="protein sequence ID" value="CCO66189.1"/>
    <property type="molecule type" value="Genomic_DNA"/>
</dbReference>
<evidence type="ECO:0000313" key="12">
    <source>
        <dbReference type="EMBL" id="CCO66189.1"/>
    </source>
</evidence>
<reference evidence="12 13" key="1">
    <citation type="submission" date="2011-10" db="EMBL/GenBank/DDBJ databases">
        <authorList>
            <person name="Genoscope - CEA"/>
        </authorList>
    </citation>
    <scope>NUCLEOTIDE SEQUENCE [LARGE SCALE GENOMIC DNA]</scope>
    <source>
        <strain evidence="12 13">RCC 1105</strain>
    </source>
</reference>
<keyword evidence="3 10" id="KW-0812">Transmembrane</keyword>
<dbReference type="GO" id="GO:0008320">
    <property type="term" value="F:protein transmembrane transporter activity"/>
    <property type="evidence" value="ECO:0007669"/>
    <property type="project" value="TreeGrafter"/>
</dbReference>
<keyword evidence="6 10" id="KW-1133">Transmembrane helix</keyword>
<dbReference type="PRINTS" id="PR00625">
    <property type="entry name" value="JDOMAIN"/>
</dbReference>
<dbReference type="Pfam" id="PF00226">
    <property type="entry name" value="DnaJ"/>
    <property type="match status" value="1"/>
</dbReference>
<feature type="compositionally biased region" description="Acidic residues" evidence="9">
    <location>
        <begin position="765"/>
        <end position="783"/>
    </location>
</feature>
<keyword evidence="2" id="KW-0813">Transport</keyword>
<evidence type="ECO:0000259" key="11">
    <source>
        <dbReference type="PROSITE" id="PS50076"/>
    </source>
</evidence>
<evidence type="ECO:0000256" key="7">
    <source>
        <dbReference type="ARBA" id="ARBA00023136"/>
    </source>
</evidence>
<dbReference type="GO" id="GO:0031207">
    <property type="term" value="C:Sec62/Sec63 complex"/>
    <property type="evidence" value="ECO:0007669"/>
    <property type="project" value="TreeGrafter"/>
</dbReference>
<feature type="compositionally biased region" description="Low complexity" evidence="9">
    <location>
        <begin position="709"/>
        <end position="745"/>
    </location>
</feature>
<dbReference type="KEGG" id="bpg:Bathy07g00480"/>
<dbReference type="STRING" id="41875.K8FHU9"/>
<dbReference type="InterPro" id="IPR035892">
    <property type="entry name" value="C2_domain_sf"/>
</dbReference>
<dbReference type="Gene3D" id="1.10.3380.10">
    <property type="entry name" value="Sec63 N-terminal domain-like domain"/>
    <property type="match status" value="1"/>
</dbReference>
<comment type="subcellular location">
    <subcellularLocation>
        <location evidence="1">Endoplasmic reticulum membrane</location>
        <topology evidence="1">Multi-pass membrane protein</topology>
    </subcellularLocation>
</comment>
<dbReference type="PANTHER" id="PTHR24075:SF0">
    <property type="entry name" value="TRANSLOCATION PROTEIN SEC63 HOMOLOG"/>
    <property type="match status" value="1"/>
</dbReference>
<organism evidence="12 13">
    <name type="scientific">Bathycoccus prasinos</name>
    <dbReference type="NCBI Taxonomy" id="41875"/>
    <lineage>
        <taxon>Eukaryota</taxon>
        <taxon>Viridiplantae</taxon>
        <taxon>Chlorophyta</taxon>
        <taxon>Mamiellophyceae</taxon>
        <taxon>Mamiellales</taxon>
        <taxon>Bathycoccaceae</taxon>
        <taxon>Bathycoccus</taxon>
    </lineage>
</organism>
<keyword evidence="7 10" id="KW-0472">Membrane</keyword>
<dbReference type="Gene3D" id="2.60.40.150">
    <property type="entry name" value="C2 domain"/>
    <property type="match status" value="1"/>
</dbReference>
<dbReference type="PROSITE" id="PS50076">
    <property type="entry name" value="DNAJ_2"/>
    <property type="match status" value="1"/>
</dbReference>
<evidence type="ECO:0000256" key="3">
    <source>
        <dbReference type="ARBA" id="ARBA00022692"/>
    </source>
</evidence>
<feature type="transmembrane region" description="Helical" evidence="10">
    <location>
        <begin position="245"/>
        <end position="269"/>
    </location>
</feature>
<feature type="transmembrane region" description="Helical" evidence="10">
    <location>
        <begin position="119"/>
        <end position="142"/>
    </location>
</feature>
<accession>K8FHU9</accession>
<evidence type="ECO:0000256" key="8">
    <source>
        <dbReference type="ARBA" id="ARBA00023186"/>
    </source>
</evidence>
<protein>
    <submittedName>
        <fullName evidence="12">Chaperone protein DnaJ</fullName>
    </submittedName>
</protein>
<dbReference type="eggNOG" id="KOG0951">
    <property type="taxonomic scope" value="Eukaryota"/>
</dbReference>
<dbReference type="Gene3D" id="1.10.150.20">
    <property type="entry name" value="5' to 3' exonuclease, C-terminal subdomain"/>
    <property type="match status" value="1"/>
</dbReference>
<evidence type="ECO:0000256" key="2">
    <source>
        <dbReference type="ARBA" id="ARBA00022448"/>
    </source>
</evidence>
<dbReference type="RefSeq" id="XP_007512101.1">
    <property type="nucleotide sequence ID" value="XM_007512039.1"/>
</dbReference>
<dbReference type="Pfam" id="PF02889">
    <property type="entry name" value="Sec63"/>
    <property type="match status" value="1"/>
</dbReference>
<evidence type="ECO:0000256" key="6">
    <source>
        <dbReference type="ARBA" id="ARBA00022989"/>
    </source>
</evidence>
<feature type="domain" description="J" evidence="11">
    <location>
        <begin position="153"/>
        <end position="218"/>
    </location>
</feature>
<dbReference type="CDD" id="cd06257">
    <property type="entry name" value="DnaJ"/>
    <property type="match status" value="1"/>
</dbReference>
<dbReference type="PANTHER" id="PTHR24075">
    <property type="entry name" value="SEC63 DOMAIN-CONTAINING"/>
    <property type="match status" value="1"/>
</dbReference>
<keyword evidence="4" id="KW-0256">Endoplasmic reticulum</keyword>
<evidence type="ECO:0000256" key="10">
    <source>
        <dbReference type="SAM" id="Phobius"/>
    </source>
</evidence>
<dbReference type="SUPFAM" id="SSF158702">
    <property type="entry name" value="Sec63 N-terminal domain-like"/>
    <property type="match status" value="1"/>
</dbReference>
<dbReference type="SMART" id="SM00973">
    <property type="entry name" value="Sec63"/>
    <property type="match status" value="1"/>
</dbReference>
<dbReference type="InterPro" id="IPR004179">
    <property type="entry name" value="Sec63-dom"/>
</dbReference>
<sequence>MADSSSSSSSEETPSETVAALFPIFLVAILSCFLFPITLYRIGRRFGLFSLIAGEEEDTKTKGGGGGGKETTIKTKTNTMEKKNDNISQDIQIKAKDSLWAKSFEQSVHQSRQSMKRQMFFSGWNLAIVLGWILFFLLLFWAKSMQTEEKRFDPYDILELSIGATPSDIKRAYRKMSLKYHPDKNSDPEAIKFFTESVAPAYKTLTNDIARENFEKYGHPDGRQSTKLGVALPEELFGRGRFEGLAPFVLLGMVLVTILLPLIVIVRILMKGDKYAHTGVDGKKVLRQTQSNFGQMLKPMMKLTGVPELVSVAQEFVEMEYKGEKLNESLSEVLKQCRNEIGGGELAQKFVRRNPSVVRTHALQLMHLLRRGEEVPKELMKDFDFVVRNVPRFIDQILQMLLQTSGNPRAGFTAVKPTQMVLEYSQLFTQAVPITLKKSTSSGSTASSGRVGSIANSEDGGAAGLLQLPHFTEKECAKIRKKAKSLAELREMPKEERSAALEKFAEFDENKRADVETIMNIIPKVVKFECEIFVEGESPSSSSTAVDQAGNDGVIAGGMKQQQQKQQQQKQPLILEDDIVTARASVQISRGGGPLGEADLPPVPFGRGTKKPESWYLLVCDPLANLTLAMKKLTKAEKLAAETGDEPAKIAVKFMAPPAALYSVTFALVSDYWIGVDKKQNAKFKVSKRTPESEKERDSTSSNKKRKGAAASKSKGAALPPAEAAATASEAAKTAAAASDSTTAGKGDSPKKERGAKKEEGIVASEDEIDSEGDEESDDDDDNDGHHDPNYPSDETGTEESDNEKLEAYVPKQQQKEERPKQERPTMAASAASPEKKEKAKDLGKEEEAKKEEVVAEN</sequence>
<keyword evidence="13" id="KW-1185">Reference proteome</keyword>
<dbReference type="InterPro" id="IPR001623">
    <property type="entry name" value="DnaJ_domain"/>
</dbReference>